<evidence type="ECO:0000313" key="2">
    <source>
        <dbReference type="Proteomes" id="UP001183586"/>
    </source>
</evidence>
<dbReference type="RefSeq" id="WP_311680730.1">
    <property type="nucleotide sequence ID" value="NZ_JAVREU010000003.1"/>
</dbReference>
<dbReference type="InterPro" id="IPR036388">
    <property type="entry name" value="WH-like_DNA-bd_sf"/>
</dbReference>
<gene>
    <name evidence="1" type="ORF">RM641_10200</name>
</gene>
<protein>
    <recommendedName>
        <fullName evidence="3">MarR family transcriptional regulator</fullName>
    </recommendedName>
</protein>
<keyword evidence="2" id="KW-1185">Reference proteome</keyword>
<dbReference type="Gene3D" id="1.10.10.10">
    <property type="entry name" value="Winged helix-like DNA-binding domain superfamily/Winged helix DNA-binding domain"/>
    <property type="match status" value="1"/>
</dbReference>
<comment type="caution">
    <text evidence="1">The sequence shown here is derived from an EMBL/GenBank/DDBJ whole genome shotgun (WGS) entry which is preliminary data.</text>
</comment>
<proteinExistence type="predicted"/>
<evidence type="ECO:0000313" key="1">
    <source>
        <dbReference type="EMBL" id="MDT0387796.1"/>
    </source>
</evidence>
<dbReference type="EMBL" id="JAVREU010000003">
    <property type="protein sequence ID" value="MDT0387796.1"/>
    <property type="molecule type" value="Genomic_DNA"/>
</dbReference>
<reference evidence="2" key="1">
    <citation type="submission" date="2023-07" db="EMBL/GenBank/DDBJ databases">
        <title>30 novel species of actinomycetes from the DSMZ collection.</title>
        <authorList>
            <person name="Nouioui I."/>
        </authorList>
    </citation>
    <scope>NUCLEOTIDE SEQUENCE [LARGE SCALE GENOMIC DNA]</scope>
    <source>
        <strain evidence="2">DSM 41921</strain>
    </source>
</reference>
<dbReference type="InterPro" id="IPR036390">
    <property type="entry name" value="WH_DNA-bd_sf"/>
</dbReference>
<accession>A0ABU2P7G5</accession>
<name>A0ABU2P7G5_9ACTN</name>
<dbReference type="Proteomes" id="UP001183586">
    <property type="component" value="Unassembled WGS sequence"/>
</dbReference>
<sequence length="81" mass="9024">MQQTTPRRGRPRPAETIERDERIYTILTAGPRSRGQLAQETDLSTDLVHLALGRLRRAGRVRQCLSGGVIVWSVADDTPCP</sequence>
<dbReference type="SUPFAM" id="SSF46785">
    <property type="entry name" value="Winged helix' DNA-binding domain"/>
    <property type="match status" value="1"/>
</dbReference>
<evidence type="ECO:0008006" key="3">
    <source>
        <dbReference type="Google" id="ProtNLM"/>
    </source>
</evidence>
<organism evidence="1 2">
    <name type="scientific">Streptomyces dubilierae</name>
    <dbReference type="NCBI Taxonomy" id="3075533"/>
    <lineage>
        <taxon>Bacteria</taxon>
        <taxon>Bacillati</taxon>
        <taxon>Actinomycetota</taxon>
        <taxon>Actinomycetes</taxon>
        <taxon>Kitasatosporales</taxon>
        <taxon>Streptomycetaceae</taxon>
        <taxon>Streptomyces</taxon>
    </lineage>
</organism>